<dbReference type="Proteomes" id="UP000677228">
    <property type="component" value="Unassembled WGS sequence"/>
</dbReference>
<evidence type="ECO:0000256" key="3">
    <source>
        <dbReference type="ARBA" id="ARBA00022664"/>
    </source>
</evidence>
<dbReference type="Proteomes" id="UP000682733">
    <property type="component" value="Unassembled WGS sequence"/>
</dbReference>
<feature type="region of interest" description="Disordered" evidence="9">
    <location>
        <begin position="74"/>
        <end position="169"/>
    </location>
</feature>
<evidence type="ECO:0000259" key="10">
    <source>
        <dbReference type="PROSITE" id="PS50174"/>
    </source>
</evidence>
<dbReference type="Pfam" id="PF12457">
    <property type="entry name" value="TIP_N"/>
    <property type="match status" value="1"/>
</dbReference>
<keyword evidence="6 7" id="KW-0539">Nucleus</keyword>
<dbReference type="EMBL" id="CAJOBC010001397">
    <property type="protein sequence ID" value="CAF3676154.1"/>
    <property type="molecule type" value="Genomic_DNA"/>
</dbReference>
<evidence type="ECO:0000256" key="4">
    <source>
        <dbReference type="ARBA" id="ARBA00022728"/>
    </source>
</evidence>
<dbReference type="InterPro" id="IPR045211">
    <property type="entry name" value="TFP11/STIP/Ntr1"/>
</dbReference>
<dbReference type="EMBL" id="CAJNOQ010001397">
    <property type="protein sequence ID" value="CAF0892091.1"/>
    <property type="molecule type" value="Genomic_DNA"/>
</dbReference>
<protein>
    <recommendedName>
        <fullName evidence="10">G-patch domain-containing protein</fullName>
    </recommendedName>
</protein>
<evidence type="ECO:0000313" key="12">
    <source>
        <dbReference type="EMBL" id="CAF0892091.1"/>
    </source>
</evidence>
<feature type="compositionally biased region" description="Basic and acidic residues" evidence="9">
    <location>
        <begin position="81"/>
        <end position="96"/>
    </location>
</feature>
<evidence type="ECO:0000256" key="8">
    <source>
        <dbReference type="SAM" id="Coils"/>
    </source>
</evidence>
<dbReference type="GO" id="GO:0000390">
    <property type="term" value="P:spliceosomal complex disassembly"/>
    <property type="evidence" value="ECO:0007669"/>
    <property type="project" value="InterPro"/>
</dbReference>
<evidence type="ECO:0000313" key="13">
    <source>
        <dbReference type="EMBL" id="CAF3497649.1"/>
    </source>
</evidence>
<comment type="similarity">
    <text evidence="2 7">Belongs to the TFP11/STIP family.</text>
</comment>
<evidence type="ECO:0000256" key="7">
    <source>
        <dbReference type="PIRNR" id="PIRNR017706"/>
    </source>
</evidence>
<keyword evidence="3 7" id="KW-0507">mRNA processing</keyword>
<accession>A0A813Z242</accession>
<dbReference type="Proteomes" id="UP000681722">
    <property type="component" value="Unassembled WGS sequence"/>
</dbReference>
<proteinExistence type="inferred from homology"/>
<dbReference type="InterPro" id="IPR022159">
    <property type="entry name" value="STIP/TFIP11_N"/>
</dbReference>
<dbReference type="EMBL" id="CAJOBA010000040">
    <property type="protein sequence ID" value="CAF3497649.1"/>
    <property type="molecule type" value="Genomic_DNA"/>
</dbReference>
<dbReference type="SMART" id="SM00443">
    <property type="entry name" value="G_patch"/>
    <property type="match status" value="1"/>
</dbReference>
<evidence type="ECO:0000256" key="1">
    <source>
        <dbReference type="ARBA" id="ARBA00004123"/>
    </source>
</evidence>
<dbReference type="InterPro" id="IPR000467">
    <property type="entry name" value="G_patch_dom"/>
</dbReference>
<feature type="region of interest" description="Disordered" evidence="9">
    <location>
        <begin position="234"/>
        <end position="254"/>
    </location>
</feature>
<feature type="compositionally biased region" description="Acidic residues" evidence="9">
    <location>
        <begin position="123"/>
        <end position="133"/>
    </location>
</feature>
<dbReference type="OrthoDB" id="4822at2759"/>
<dbReference type="PANTHER" id="PTHR23329:SF1">
    <property type="entry name" value="TUFTELIN-INTERACTING PROTEIN 11"/>
    <property type="match status" value="1"/>
</dbReference>
<evidence type="ECO:0000256" key="6">
    <source>
        <dbReference type="ARBA" id="ARBA00023242"/>
    </source>
</evidence>
<dbReference type="InterPro" id="IPR024933">
    <property type="entry name" value="TFP11"/>
</dbReference>
<evidence type="ECO:0000256" key="9">
    <source>
        <dbReference type="SAM" id="MobiDB-lite"/>
    </source>
</evidence>
<dbReference type="EMBL" id="CAJNOK010000040">
    <property type="protein sequence ID" value="CAF0724669.1"/>
    <property type="molecule type" value="Genomic_DNA"/>
</dbReference>
<keyword evidence="4 7" id="KW-0747">Spliceosome</keyword>
<dbReference type="GO" id="GO:0003676">
    <property type="term" value="F:nucleic acid binding"/>
    <property type="evidence" value="ECO:0007669"/>
    <property type="project" value="InterPro"/>
</dbReference>
<keyword evidence="5 7" id="KW-0508">mRNA splicing</keyword>
<organism evidence="12 15">
    <name type="scientific">Didymodactylos carnosus</name>
    <dbReference type="NCBI Taxonomy" id="1234261"/>
    <lineage>
        <taxon>Eukaryota</taxon>
        <taxon>Metazoa</taxon>
        <taxon>Spiralia</taxon>
        <taxon>Gnathifera</taxon>
        <taxon>Rotifera</taxon>
        <taxon>Eurotatoria</taxon>
        <taxon>Bdelloidea</taxon>
        <taxon>Philodinida</taxon>
        <taxon>Philodinidae</taxon>
        <taxon>Didymodactylos</taxon>
    </lineage>
</organism>
<dbReference type="PIRSF" id="PIRSF017706">
    <property type="entry name" value="TFIP11"/>
    <property type="match status" value="1"/>
</dbReference>
<dbReference type="Pfam" id="PF01585">
    <property type="entry name" value="G-patch"/>
    <property type="match status" value="1"/>
</dbReference>
<dbReference type="Proteomes" id="UP000663829">
    <property type="component" value="Unassembled WGS sequence"/>
</dbReference>
<dbReference type="PANTHER" id="PTHR23329">
    <property type="entry name" value="TUFTELIN-INTERACTING PROTEIN 11-RELATED"/>
    <property type="match status" value="1"/>
</dbReference>
<sequence>MKIDQLKMSDDEELEEFEISDYDLESAYNPMAKRHRQSKEEAIYGMWATTSRNTTTSQRKTSAYTRPVAFVSGGLKQSAKMPEKKIPTIKTKKESILLENYGDDDDENDSEEDLEKKKFKVDSDDENEEEENTIDLAGSTDDEDDEPPAPVVQNHSRQQTTHAVPVRDKDFGTFEKHTKGIGMKLLLKMGFEKGRGLGKNLQGRALPIQVVKRQGKGAVGSYGHEDPNMASKVQESTNENRVESKGQPQVPQWRKREVAGKTEYVYKTLDDLLKEQNSRFKKSIPNLPKEKIIDMTGREKRILNNYNSLRLPNEQQSTDGDENSRSTSYFSIPELTHNIDLLIDMTEQKLIRCDRRKKFDEDTIITLNYEKEKLEKKLNDEEKQISHLDELMGIIDRCEERFNSQDIHDPNDLFFLQTIFDELRRDFSKEYSQYHLSDLAVPVLHPYMKQYLSTWQPLSTSVSDNDELIELFSKWRAVLEDENDDITMISLSSMQNLDPYHRLLWEIWMPKVRQCILNWNPRESDKLIDFLEHWLPCIPLWILDNILDQLIIPRLQREVDLWNPLTDSIPIHSWIHPWLPLMKERLEPLYLPIRTKLAHALQNWQPSDSSAKAVLLPWKNVFKQGTWDAFMNKYIVPKLITTMQQFVIDPRQQRIEQWNWILSWHEMIPLASMIALLERSFFPKWLQVLNAWLNTTPNYNEIHRWYSGWRSLIPSTLISHPTIKEKLTEGLDMIDRSLSHLSSGNLPPSTQQPQSVSNLDYEAILNRGVASSSSTIIHSFKDLVEKKCSEHNILFLPVTNRYYEGKQVYRCGNVNAYIDKNVLFLWENGHWVPTPLDSLANKTF</sequence>
<dbReference type="AlphaFoldDB" id="A0A813Z242"/>
<reference evidence="12" key="1">
    <citation type="submission" date="2021-02" db="EMBL/GenBank/DDBJ databases">
        <authorList>
            <person name="Nowell W R."/>
        </authorList>
    </citation>
    <scope>NUCLEOTIDE SEQUENCE</scope>
</reference>
<dbReference type="GO" id="GO:0071008">
    <property type="term" value="C:U2-type post-mRNA release spliceosomal complex"/>
    <property type="evidence" value="ECO:0007669"/>
    <property type="project" value="TreeGrafter"/>
</dbReference>
<feature type="compositionally biased region" description="Acidic residues" evidence="9">
    <location>
        <begin position="101"/>
        <end position="113"/>
    </location>
</feature>
<keyword evidence="8" id="KW-0175">Coiled coil</keyword>
<feature type="compositionally biased region" description="Polar residues" evidence="9">
    <location>
        <begin position="153"/>
        <end position="162"/>
    </location>
</feature>
<evidence type="ECO:0000256" key="2">
    <source>
        <dbReference type="ARBA" id="ARBA00010900"/>
    </source>
</evidence>
<feature type="domain" description="G-patch" evidence="10">
    <location>
        <begin position="178"/>
        <end position="224"/>
    </location>
</feature>
<evidence type="ECO:0000256" key="5">
    <source>
        <dbReference type="ARBA" id="ARBA00023187"/>
    </source>
</evidence>
<evidence type="ECO:0000313" key="14">
    <source>
        <dbReference type="EMBL" id="CAF3676154.1"/>
    </source>
</evidence>
<evidence type="ECO:0000313" key="15">
    <source>
        <dbReference type="Proteomes" id="UP000663829"/>
    </source>
</evidence>
<comment type="subcellular location">
    <subcellularLocation>
        <location evidence="1 7">Nucleus</location>
    </subcellularLocation>
</comment>
<dbReference type="InterPro" id="IPR022783">
    <property type="entry name" value="GCFC_dom"/>
</dbReference>
<comment type="caution">
    <text evidence="12">The sequence shown here is derived from an EMBL/GenBank/DDBJ whole genome shotgun (WGS) entry which is preliminary data.</text>
</comment>
<name>A0A813Z242_9BILA</name>
<evidence type="ECO:0000313" key="11">
    <source>
        <dbReference type="EMBL" id="CAF0724669.1"/>
    </source>
</evidence>
<keyword evidence="15" id="KW-1185">Reference proteome</keyword>
<dbReference type="PROSITE" id="PS50174">
    <property type="entry name" value="G_PATCH"/>
    <property type="match status" value="1"/>
</dbReference>
<feature type="coiled-coil region" evidence="8">
    <location>
        <begin position="364"/>
        <end position="391"/>
    </location>
</feature>
<gene>
    <name evidence="12" type="ORF">GPM918_LOCUS8177</name>
    <name evidence="11" type="ORF">OVA965_LOCUS333</name>
    <name evidence="14" type="ORF">SRO942_LOCUS8177</name>
    <name evidence="13" type="ORF">TMI583_LOCUS333</name>
</gene>
<dbReference type="Pfam" id="PF07842">
    <property type="entry name" value="GCFC"/>
    <property type="match status" value="1"/>
</dbReference>